<evidence type="ECO:0000256" key="1">
    <source>
        <dbReference type="SAM" id="Phobius"/>
    </source>
</evidence>
<feature type="transmembrane region" description="Helical" evidence="1">
    <location>
        <begin position="423"/>
        <end position="444"/>
    </location>
</feature>
<comment type="caution">
    <text evidence="3">The sequence shown here is derived from an EMBL/GenBank/DDBJ whole genome shotgun (WGS) entry which is preliminary data.</text>
</comment>
<keyword evidence="2" id="KW-0732">Signal</keyword>
<dbReference type="AlphaFoldDB" id="S0G0C3"/>
<keyword evidence="1" id="KW-0472">Membrane</keyword>
<evidence type="ECO:0000313" key="3">
    <source>
        <dbReference type="EMBL" id="EMS80350.1"/>
    </source>
</evidence>
<accession>S0G0C3</accession>
<evidence type="ECO:0000313" key="4">
    <source>
        <dbReference type="Proteomes" id="UP000014216"/>
    </source>
</evidence>
<protein>
    <recommendedName>
        <fullName evidence="5">Methyl-accepting chemotaxis protein</fullName>
    </recommendedName>
</protein>
<dbReference type="PROSITE" id="PS51257">
    <property type="entry name" value="PROKAR_LIPOPROTEIN"/>
    <property type="match status" value="1"/>
</dbReference>
<keyword evidence="1" id="KW-0812">Transmembrane</keyword>
<keyword evidence="1" id="KW-1133">Transmembrane helix</keyword>
<evidence type="ECO:0000256" key="2">
    <source>
        <dbReference type="SAM" id="SignalP"/>
    </source>
</evidence>
<feature type="signal peptide" evidence="2">
    <location>
        <begin position="1"/>
        <end position="26"/>
    </location>
</feature>
<organism evidence="3 4">
    <name type="scientific">Desulfotignum phosphitoxidans DSM 13687</name>
    <dbReference type="NCBI Taxonomy" id="1286635"/>
    <lineage>
        <taxon>Bacteria</taxon>
        <taxon>Pseudomonadati</taxon>
        <taxon>Thermodesulfobacteriota</taxon>
        <taxon>Desulfobacteria</taxon>
        <taxon>Desulfobacterales</taxon>
        <taxon>Desulfobacteraceae</taxon>
        <taxon>Desulfotignum</taxon>
    </lineage>
</organism>
<sequence>MKIQPSLTTISLLGMCLAVLMSGGCAALQKSATEEPSRRLDGAEAGERVTSAELDQLTRGFADRYVGLLYSVCDALKEDNPDPEQRRAAQILLVDNATNIYDIASNADAFTRVLDLVVVTTLVSQEWDVDGRAVAVFGERGQALADALSQAREETWVLAARVLSAEQLDILDSLLQDWRKENPKVVRASFVRFSNFAIGRGKSAAARVLEARGLFEEIGEAAQSVDEARVLAERTFYRLKRESTLLRWQAAAMKADLVATPELNTALADVHSVTDQIEQLSANIAAERQAILTGIDDRLQRADATIANMRAAVDEADTFVASLKPASESFNEMLTTADSLFARLAALTRSKTGKEGHTFDIREYKQTAKDVTLAVEEMNEMLTRAEHLSGLSDLKHGMQEVNDSVDGRIMTVADQSQVVMNAFFWRACALLGVLFTMLILYRVISLLLMRNIERRQGTAENKTSHAL</sequence>
<gene>
    <name evidence="3" type="ORF">Dpo_2c00380</name>
</gene>
<dbReference type="RefSeq" id="WP_006964584.1">
    <property type="nucleotide sequence ID" value="NZ_APJX01000002.1"/>
</dbReference>
<keyword evidence="4" id="KW-1185">Reference proteome</keyword>
<evidence type="ECO:0008006" key="5">
    <source>
        <dbReference type="Google" id="ProtNLM"/>
    </source>
</evidence>
<dbReference type="EMBL" id="APJX01000002">
    <property type="protein sequence ID" value="EMS80350.1"/>
    <property type="molecule type" value="Genomic_DNA"/>
</dbReference>
<reference evidence="3 4" key="1">
    <citation type="journal article" date="2013" name="Genome Announc.">
        <title>Draft Genome Sequence of Desulfotignum phosphitoxidans DSM 13687 Strain FiPS-3.</title>
        <authorList>
            <person name="Poehlein A."/>
            <person name="Daniel R."/>
            <person name="Simeonova D.D."/>
        </authorList>
    </citation>
    <scope>NUCLEOTIDE SEQUENCE [LARGE SCALE GENOMIC DNA]</scope>
    <source>
        <strain evidence="3 4">DSM 13687</strain>
    </source>
</reference>
<dbReference type="Proteomes" id="UP000014216">
    <property type="component" value="Unassembled WGS sequence"/>
</dbReference>
<feature type="chain" id="PRO_5004497482" description="Methyl-accepting chemotaxis protein" evidence="2">
    <location>
        <begin position="27"/>
        <end position="467"/>
    </location>
</feature>
<name>S0G0C3_9BACT</name>
<proteinExistence type="predicted"/>